<organism evidence="1 2">
    <name type="scientific">Cesiribacter andamanensis AMV16</name>
    <dbReference type="NCBI Taxonomy" id="1279009"/>
    <lineage>
        <taxon>Bacteria</taxon>
        <taxon>Pseudomonadati</taxon>
        <taxon>Bacteroidota</taxon>
        <taxon>Cytophagia</taxon>
        <taxon>Cytophagales</taxon>
        <taxon>Cesiribacteraceae</taxon>
        <taxon>Cesiribacter</taxon>
    </lineage>
</organism>
<dbReference type="RefSeq" id="WP_009196118.1">
    <property type="nucleotide sequence ID" value="NZ_AODQ01000072.1"/>
</dbReference>
<keyword evidence="2" id="KW-1185">Reference proteome</keyword>
<keyword evidence="1" id="KW-0489">Methyltransferase</keyword>
<evidence type="ECO:0000313" key="2">
    <source>
        <dbReference type="Proteomes" id="UP000011910"/>
    </source>
</evidence>
<dbReference type="AlphaFoldDB" id="M7NUF4"/>
<dbReference type="GO" id="GO:0008171">
    <property type="term" value="F:O-methyltransferase activity"/>
    <property type="evidence" value="ECO:0007669"/>
    <property type="project" value="TreeGrafter"/>
</dbReference>
<dbReference type="Proteomes" id="UP000011910">
    <property type="component" value="Unassembled WGS sequence"/>
</dbReference>
<dbReference type="GO" id="GO:0032259">
    <property type="term" value="P:methylation"/>
    <property type="evidence" value="ECO:0007669"/>
    <property type="project" value="UniProtKB-KW"/>
</dbReference>
<dbReference type="OrthoDB" id="5464618at2"/>
<proteinExistence type="predicted"/>
<dbReference type="STRING" id="1279009.ADICEAN_02730"/>
<dbReference type="SUPFAM" id="SSF53335">
    <property type="entry name" value="S-adenosyl-L-methionine-dependent methyltransferases"/>
    <property type="match status" value="1"/>
</dbReference>
<gene>
    <name evidence="1" type="ORF">ADICEAN_02730</name>
</gene>
<dbReference type="PANTHER" id="PTHR43836">
    <property type="entry name" value="CATECHOL O-METHYLTRANSFERASE 1-RELATED"/>
    <property type="match status" value="1"/>
</dbReference>
<reference evidence="1 2" key="1">
    <citation type="journal article" date="2013" name="Genome Announc.">
        <title>Draft Genome Sequence of Cesiribacter andamanensis Strain AMV16T, Isolated from a Soil Sample from a Mud Volcano in the Andaman Islands, India.</title>
        <authorList>
            <person name="Shivaji S."/>
            <person name="Ara S."/>
            <person name="Begum Z."/>
            <person name="Srinivas T.N."/>
            <person name="Singh A."/>
            <person name="Kumar Pinnaka A."/>
        </authorList>
    </citation>
    <scope>NUCLEOTIDE SEQUENCE [LARGE SCALE GENOMIC DNA]</scope>
    <source>
        <strain evidence="1 2">AMV16</strain>
    </source>
</reference>
<dbReference type="Gene3D" id="3.40.50.150">
    <property type="entry name" value="Vaccinia Virus protein VP39"/>
    <property type="match status" value="1"/>
</dbReference>
<sequence>MQLSQKLFQASAWLRYWLEAVNEHSLHAPFVYQLYREVIRPQGPSLPAVEQLRRELLESGEWLQLQEMGAGSSLTTNNKRPVASIARHSLTPARFSQLLYRLLQFTQAQTVLELGTSLGLNSLYMAAAIPAGTLYTIEGCPQTAALARRHVELQQVTNIQLLTGNIDQQLPQLLAQASPQLDLAYLDANHTYEATLRYFGWLLPHLHPQSVVVVDDIHWSAGMQQAWQELCRHPSVTLSLDLYEAGLLFFRPGMQAQQYVLEY</sequence>
<protein>
    <submittedName>
        <fullName evidence="1">Putative O-methyltransferase</fullName>
    </submittedName>
</protein>
<dbReference type="eggNOG" id="COG4122">
    <property type="taxonomic scope" value="Bacteria"/>
</dbReference>
<dbReference type="PANTHER" id="PTHR43836:SF2">
    <property type="entry name" value="CATECHOL O-METHYLTRANSFERASE 1-RELATED"/>
    <property type="match status" value="1"/>
</dbReference>
<keyword evidence="1" id="KW-0808">Transferase</keyword>
<accession>M7NUF4</accession>
<dbReference type="CDD" id="cd02440">
    <property type="entry name" value="AdoMet_MTases"/>
    <property type="match status" value="1"/>
</dbReference>
<dbReference type="EMBL" id="AODQ01000072">
    <property type="protein sequence ID" value="EMR02119.1"/>
    <property type="molecule type" value="Genomic_DNA"/>
</dbReference>
<dbReference type="InterPro" id="IPR029063">
    <property type="entry name" value="SAM-dependent_MTases_sf"/>
</dbReference>
<evidence type="ECO:0000313" key="1">
    <source>
        <dbReference type="EMBL" id="EMR02119.1"/>
    </source>
</evidence>
<dbReference type="Pfam" id="PF13578">
    <property type="entry name" value="Methyltransf_24"/>
    <property type="match status" value="1"/>
</dbReference>
<name>M7NUF4_9BACT</name>
<dbReference type="PATRIC" id="fig|1279009.4.peg.2767"/>
<comment type="caution">
    <text evidence="1">The sequence shown here is derived from an EMBL/GenBank/DDBJ whole genome shotgun (WGS) entry which is preliminary data.</text>
</comment>